<evidence type="ECO:0000313" key="5">
    <source>
        <dbReference type="Proteomes" id="UP001057580"/>
    </source>
</evidence>
<dbReference type="EMBL" id="CP104003">
    <property type="protein sequence ID" value="UWM56565.1"/>
    <property type="molecule type" value="Genomic_DNA"/>
</dbReference>
<name>A0A9E7U6K4_9EURY</name>
<dbReference type="RefSeq" id="WP_260643679.1">
    <property type="nucleotide sequence ID" value="NZ_CP104003.1"/>
</dbReference>
<dbReference type="PANTHER" id="PTHR43080:SF2">
    <property type="entry name" value="CBS DOMAIN-CONTAINING PROTEIN"/>
    <property type="match status" value="1"/>
</dbReference>
<evidence type="ECO:0000256" key="1">
    <source>
        <dbReference type="ARBA" id="ARBA00023122"/>
    </source>
</evidence>
<dbReference type="SMART" id="SM00116">
    <property type="entry name" value="CBS"/>
    <property type="match status" value="2"/>
</dbReference>
<organism evidence="4 5">
    <name type="scientific">Salinirubellus salinus</name>
    <dbReference type="NCBI Taxonomy" id="1364945"/>
    <lineage>
        <taxon>Archaea</taxon>
        <taxon>Methanobacteriati</taxon>
        <taxon>Methanobacteriota</taxon>
        <taxon>Stenosarchaea group</taxon>
        <taxon>Halobacteria</taxon>
        <taxon>Halobacteriales</taxon>
        <taxon>Natronomonadaceae</taxon>
        <taxon>Salinirubellus</taxon>
    </lineage>
</organism>
<feature type="domain" description="CBS" evidence="3">
    <location>
        <begin position="7"/>
        <end position="63"/>
    </location>
</feature>
<dbReference type="Proteomes" id="UP001057580">
    <property type="component" value="Chromosome"/>
</dbReference>
<dbReference type="InterPro" id="IPR046342">
    <property type="entry name" value="CBS_dom_sf"/>
</dbReference>
<dbReference type="KEGG" id="ssai:N0B31_09785"/>
<keyword evidence="1 2" id="KW-0129">CBS domain</keyword>
<dbReference type="PROSITE" id="PS51371">
    <property type="entry name" value="CBS"/>
    <property type="match status" value="2"/>
</dbReference>
<dbReference type="PANTHER" id="PTHR43080">
    <property type="entry name" value="CBS DOMAIN-CONTAINING PROTEIN CBSX3, MITOCHONDRIAL"/>
    <property type="match status" value="1"/>
</dbReference>
<keyword evidence="5" id="KW-1185">Reference proteome</keyword>
<dbReference type="AlphaFoldDB" id="A0A9E7U6K4"/>
<dbReference type="SUPFAM" id="SSF54631">
    <property type="entry name" value="CBS-domain pair"/>
    <property type="match status" value="1"/>
</dbReference>
<evidence type="ECO:0000313" key="4">
    <source>
        <dbReference type="EMBL" id="UWM56565.1"/>
    </source>
</evidence>
<proteinExistence type="predicted"/>
<gene>
    <name evidence="4" type="ORF">N0B31_09785</name>
</gene>
<sequence>MRVADLLTADLVTVGVGASLADAAQAMLRAGVGSVVVTDDGTPVGIVTTTDTVRAALEAGAPLERVPVRAAMSSPVEPVGPDTSVERLAEAFRRHGVKRLLVRDGLAVHGIVSVSDLAAAQGDIHRELVRSMDRRREWER</sequence>
<feature type="domain" description="CBS" evidence="3">
    <location>
        <begin position="72"/>
        <end position="127"/>
    </location>
</feature>
<dbReference type="GeneID" id="74942713"/>
<dbReference type="Pfam" id="PF00571">
    <property type="entry name" value="CBS"/>
    <property type="match status" value="2"/>
</dbReference>
<evidence type="ECO:0000259" key="3">
    <source>
        <dbReference type="PROSITE" id="PS51371"/>
    </source>
</evidence>
<reference evidence="4" key="1">
    <citation type="submission" date="2022-09" db="EMBL/GenBank/DDBJ databases">
        <title>Diverse halophilic archaea isolated from saline environments.</title>
        <authorList>
            <person name="Cui H.-L."/>
        </authorList>
    </citation>
    <scope>NUCLEOTIDE SEQUENCE</scope>
    <source>
        <strain evidence="4">ZS-35-S2</strain>
    </source>
</reference>
<dbReference type="InterPro" id="IPR051257">
    <property type="entry name" value="Diverse_CBS-Domain"/>
</dbReference>
<protein>
    <submittedName>
        <fullName evidence="4">CBS domain-containing protein</fullName>
    </submittedName>
</protein>
<dbReference type="Gene3D" id="3.10.580.10">
    <property type="entry name" value="CBS-domain"/>
    <property type="match status" value="1"/>
</dbReference>
<dbReference type="InterPro" id="IPR000644">
    <property type="entry name" value="CBS_dom"/>
</dbReference>
<accession>A0A9E7U6K4</accession>
<evidence type="ECO:0000256" key="2">
    <source>
        <dbReference type="PROSITE-ProRule" id="PRU00703"/>
    </source>
</evidence>